<reference evidence="1" key="1">
    <citation type="journal article" date="2014" name="Front. Microbiol.">
        <title>High frequency of phylogenetically diverse reductive dehalogenase-homologous genes in deep subseafloor sedimentary metagenomes.</title>
        <authorList>
            <person name="Kawai M."/>
            <person name="Futagami T."/>
            <person name="Toyoda A."/>
            <person name="Takaki Y."/>
            <person name="Nishi S."/>
            <person name="Hori S."/>
            <person name="Arai W."/>
            <person name="Tsubouchi T."/>
            <person name="Morono Y."/>
            <person name="Uchiyama I."/>
            <person name="Ito T."/>
            <person name="Fujiyama A."/>
            <person name="Inagaki F."/>
            <person name="Takami H."/>
        </authorList>
    </citation>
    <scope>NUCLEOTIDE SEQUENCE</scope>
    <source>
        <strain evidence="1">Expedition CK06-06</strain>
    </source>
</reference>
<gene>
    <name evidence="1" type="ORF">S03H2_10371</name>
</gene>
<sequence length="80" mass="9344">MAELTKKQIKKAQKEKHCPFCEGQDFRATFDLSGRDFWVENGKIKLGEREEEEIEVVQCNICLEEVPDEVWGKWNIKAGE</sequence>
<protein>
    <submittedName>
        <fullName evidence="1">Uncharacterized protein</fullName>
    </submittedName>
</protein>
<dbReference type="AlphaFoldDB" id="X1ENA8"/>
<comment type="caution">
    <text evidence="1">The sequence shown here is derived from an EMBL/GenBank/DDBJ whole genome shotgun (WGS) entry which is preliminary data.</text>
</comment>
<accession>X1ENA8</accession>
<proteinExistence type="predicted"/>
<evidence type="ECO:0000313" key="1">
    <source>
        <dbReference type="EMBL" id="GAH34881.1"/>
    </source>
</evidence>
<dbReference type="EMBL" id="BARU01005336">
    <property type="protein sequence ID" value="GAH34881.1"/>
    <property type="molecule type" value="Genomic_DNA"/>
</dbReference>
<organism evidence="1">
    <name type="scientific">marine sediment metagenome</name>
    <dbReference type="NCBI Taxonomy" id="412755"/>
    <lineage>
        <taxon>unclassified sequences</taxon>
        <taxon>metagenomes</taxon>
        <taxon>ecological metagenomes</taxon>
    </lineage>
</organism>
<name>X1ENA8_9ZZZZ</name>